<feature type="domain" description="Neurotransmitter-gated ion-channel transmembrane" evidence="2">
    <location>
        <begin position="1"/>
        <end position="49"/>
    </location>
</feature>
<dbReference type="GO" id="GO:0016020">
    <property type="term" value="C:membrane"/>
    <property type="evidence" value="ECO:0007669"/>
    <property type="project" value="InterPro"/>
</dbReference>
<dbReference type="EMBL" id="CAJOBF010032832">
    <property type="protein sequence ID" value="CAF4424752.1"/>
    <property type="molecule type" value="Genomic_DNA"/>
</dbReference>
<sequence>MILVTLSIVVTVVVLNIHFRSPSTHQMPAWVRRVFLHVLPRLLWMRRPKPIDLLDLHLTNININRVK</sequence>
<dbReference type="GO" id="GO:0006811">
    <property type="term" value="P:monoatomic ion transport"/>
    <property type="evidence" value="ECO:0007669"/>
    <property type="project" value="InterPro"/>
</dbReference>
<dbReference type="InterPro" id="IPR036719">
    <property type="entry name" value="Neuro-gated_channel_TM_sf"/>
</dbReference>
<dbReference type="AlphaFoldDB" id="A0A820QUI0"/>
<organism evidence="3 4">
    <name type="scientific">Rotaria magnacalcarata</name>
    <dbReference type="NCBI Taxonomy" id="392030"/>
    <lineage>
        <taxon>Eukaryota</taxon>
        <taxon>Metazoa</taxon>
        <taxon>Spiralia</taxon>
        <taxon>Gnathifera</taxon>
        <taxon>Rotifera</taxon>
        <taxon>Eurotatoria</taxon>
        <taxon>Bdelloidea</taxon>
        <taxon>Philodinida</taxon>
        <taxon>Philodinidae</taxon>
        <taxon>Rotaria</taxon>
    </lineage>
</organism>
<dbReference type="Pfam" id="PF02932">
    <property type="entry name" value="Neur_chan_memb"/>
    <property type="match status" value="1"/>
</dbReference>
<dbReference type="Gene3D" id="1.20.58.390">
    <property type="entry name" value="Neurotransmitter-gated ion-channel transmembrane domain"/>
    <property type="match status" value="1"/>
</dbReference>
<dbReference type="SUPFAM" id="SSF90112">
    <property type="entry name" value="Neurotransmitter-gated ion-channel transmembrane pore"/>
    <property type="match status" value="1"/>
</dbReference>
<evidence type="ECO:0000313" key="4">
    <source>
        <dbReference type="Proteomes" id="UP000663842"/>
    </source>
</evidence>
<dbReference type="InterPro" id="IPR006029">
    <property type="entry name" value="Neurotrans-gated_channel_TM"/>
</dbReference>
<dbReference type="InterPro" id="IPR038050">
    <property type="entry name" value="Neuro_actylchol_rec"/>
</dbReference>
<feature type="signal peptide" evidence="1">
    <location>
        <begin position="1"/>
        <end position="24"/>
    </location>
</feature>
<protein>
    <recommendedName>
        <fullName evidence="2">Neurotransmitter-gated ion-channel transmembrane domain-containing protein</fullName>
    </recommendedName>
</protein>
<evidence type="ECO:0000313" key="3">
    <source>
        <dbReference type="EMBL" id="CAF4424752.1"/>
    </source>
</evidence>
<reference evidence="3" key="1">
    <citation type="submission" date="2021-02" db="EMBL/GenBank/DDBJ databases">
        <authorList>
            <person name="Nowell W R."/>
        </authorList>
    </citation>
    <scope>NUCLEOTIDE SEQUENCE</scope>
</reference>
<evidence type="ECO:0000256" key="1">
    <source>
        <dbReference type="SAM" id="SignalP"/>
    </source>
</evidence>
<gene>
    <name evidence="3" type="ORF">UXM345_LOCUS38832</name>
</gene>
<comment type="caution">
    <text evidence="3">The sequence shown here is derived from an EMBL/GenBank/DDBJ whole genome shotgun (WGS) entry which is preliminary data.</text>
</comment>
<keyword evidence="1" id="KW-0732">Signal</keyword>
<feature type="non-terminal residue" evidence="3">
    <location>
        <position position="67"/>
    </location>
</feature>
<accession>A0A820QUI0</accession>
<evidence type="ECO:0000259" key="2">
    <source>
        <dbReference type="Pfam" id="PF02932"/>
    </source>
</evidence>
<feature type="chain" id="PRO_5032940624" description="Neurotransmitter-gated ion-channel transmembrane domain-containing protein" evidence="1">
    <location>
        <begin position="25"/>
        <end position="67"/>
    </location>
</feature>
<dbReference type="Proteomes" id="UP000663842">
    <property type="component" value="Unassembled WGS sequence"/>
</dbReference>
<proteinExistence type="predicted"/>
<name>A0A820QUI0_9BILA</name>